<feature type="binding site" evidence="4">
    <location>
        <position position="7"/>
    </location>
    <ligand>
        <name>a purine D-ribonucleoside</name>
        <dbReference type="ChEBI" id="CHEBI:142355"/>
        <note>ligand shared between dimeric partners</note>
    </ligand>
</feature>
<dbReference type="Gene3D" id="3.40.50.1580">
    <property type="entry name" value="Nucleoside phosphorylase domain"/>
    <property type="match status" value="1"/>
</dbReference>
<keyword evidence="1 4" id="KW-0328">Glycosyltransferase</keyword>
<gene>
    <name evidence="4" type="primary">deoD</name>
    <name evidence="6" type="ORF">FC66_GL000417</name>
</gene>
<dbReference type="Pfam" id="PF01048">
    <property type="entry name" value="PNP_UDP_1"/>
    <property type="match status" value="1"/>
</dbReference>
<dbReference type="GO" id="GO:0004850">
    <property type="term" value="F:uridine phosphorylase activity"/>
    <property type="evidence" value="ECO:0007669"/>
    <property type="project" value="UniProtKB-EC"/>
</dbReference>
<dbReference type="AlphaFoldDB" id="A0A0R1HFW9"/>
<comment type="catalytic activity">
    <reaction evidence="3">
        <text>uridine + phosphate = alpha-D-ribose 1-phosphate + uracil</text>
        <dbReference type="Rhea" id="RHEA:24388"/>
        <dbReference type="ChEBI" id="CHEBI:16704"/>
        <dbReference type="ChEBI" id="CHEBI:17568"/>
        <dbReference type="ChEBI" id="CHEBI:43474"/>
        <dbReference type="ChEBI" id="CHEBI:57720"/>
        <dbReference type="EC" id="2.4.2.3"/>
    </reaction>
</comment>
<evidence type="ECO:0000256" key="1">
    <source>
        <dbReference type="ARBA" id="ARBA00022676"/>
    </source>
</evidence>
<evidence type="ECO:0000256" key="3">
    <source>
        <dbReference type="ARBA" id="ARBA00048447"/>
    </source>
</evidence>
<dbReference type="HAMAP" id="MF_01627">
    <property type="entry name" value="Pur_nucleosid_phosp"/>
    <property type="match status" value="1"/>
</dbReference>
<comment type="similarity">
    <text evidence="4">Belongs to the PNP/UDP phosphorylase family.</text>
</comment>
<keyword evidence="2 4" id="KW-0808">Transferase</keyword>
<dbReference type="InterPro" id="IPR035994">
    <property type="entry name" value="Nucleoside_phosphorylase_sf"/>
</dbReference>
<feature type="domain" description="Nucleoside phosphorylase" evidence="5">
    <location>
        <begin position="18"/>
        <end position="227"/>
    </location>
</feature>
<comment type="caution">
    <text evidence="6">The sequence shown here is derived from an EMBL/GenBank/DDBJ whole genome shotgun (WGS) entry which is preliminary data.</text>
</comment>
<dbReference type="STRING" id="1423719.FC66_GL000417"/>
<accession>A0A0R1HFW9</accession>
<dbReference type="GO" id="GO:0004731">
    <property type="term" value="F:purine-nucleoside phosphorylase activity"/>
    <property type="evidence" value="ECO:0007669"/>
    <property type="project" value="UniProtKB-UniRule"/>
</dbReference>
<feature type="binding site" description="in other chain" evidence="4">
    <location>
        <position position="23"/>
    </location>
    <ligand>
        <name>phosphate</name>
        <dbReference type="ChEBI" id="CHEBI:43474"/>
        <note>ligand shared between dimeric partners</note>
    </ligand>
</feature>
<dbReference type="EC" id="2.4.2.1" evidence="4"/>
<organism evidence="6 7">
    <name type="scientific">Dellaglioa algida DSM 15638</name>
    <dbReference type="NCBI Taxonomy" id="1423719"/>
    <lineage>
        <taxon>Bacteria</taxon>
        <taxon>Bacillati</taxon>
        <taxon>Bacillota</taxon>
        <taxon>Bacilli</taxon>
        <taxon>Lactobacillales</taxon>
        <taxon>Lactobacillaceae</taxon>
        <taxon>Dellaglioa</taxon>
    </lineage>
</organism>
<evidence type="ECO:0000313" key="6">
    <source>
        <dbReference type="EMBL" id="KRK45244.1"/>
    </source>
</evidence>
<feature type="binding site" description="in other chain" evidence="4">
    <location>
        <begin position="90"/>
        <end position="93"/>
    </location>
    <ligand>
        <name>phosphate</name>
        <dbReference type="ChEBI" id="CHEBI:43474"/>
        <note>ligand shared between dimeric partners</note>
    </ligand>
</feature>
<feature type="binding site" description="in other chain" evidence="4">
    <location>
        <begin position="182"/>
        <end position="184"/>
    </location>
    <ligand>
        <name>a purine D-ribonucleoside</name>
        <dbReference type="ChEBI" id="CHEBI:142355"/>
        <note>ligand shared between dimeric partners</note>
    </ligand>
</feature>
<evidence type="ECO:0000256" key="4">
    <source>
        <dbReference type="HAMAP-Rule" id="MF_01627"/>
    </source>
</evidence>
<comment type="caution">
    <text evidence="4">Lacks conserved residue(s) required for the propagation of feature annotation.</text>
</comment>
<reference evidence="6 7" key="1">
    <citation type="journal article" date="2015" name="Genome Announc.">
        <title>Expanding the biotechnology potential of lactobacilli through comparative genomics of 213 strains and associated genera.</title>
        <authorList>
            <person name="Sun Z."/>
            <person name="Harris H.M."/>
            <person name="McCann A."/>
            <person name="Guo C."/>
            <person name="Argimon S."/>
            <person name="Zhang W."/>
            <person name="Yang X."/>
            <person name="Jeffery I.B."/>
            <person name="Cooney J.C."/>
            <person name="Kagawa T.F."/>
            <person name="Liu W."/>
            <person name="Song Y."/>
            <person name="Salvetti E."/>
            <person name="Wrobel A."/>
            <person name="Rasinkangas P."/>
            <person name="Parkhill J."/>
            <person name="Rea M.C."/>
            <person name="O'Sullivan O."/>
            <person name="Ritari J."/>
            <person name="Douillard F.P."/>
            <person name="Paul Ross R."/>
            <person name="Yang R."/>
            <person name="Briner A.E."/>
            <person name="Felis G.E."/>
            <person name="de Vos W.M."/>
            <person name="Barrangou R."/>
            <person name="Klaenhammer T.R."/>
            <person name="Caufield P.W."/>
            <person name="Cui Y."/>
            <person name="Zhang H."/>
            <person name="O'Toole P.W."/>
        </authorList>
    </citation>
    <scope>NUCLEOTIDE SEQUENCE [LARGE SCALE GENOMIC DNA]</scope>
    <source>
        <strain evidence="6 7">DSM 15638</strain>
    </source>
</reference>
<dbReference type="PANTHER" id="PTHR43691">
    <property type="entry name" value="URIDINE PHOSPHORYLASE"/>
    <property type="match status" value="1"/>
</dbReference>
<evidence type="ECO:0000259" key="5">
    <source>
        <dbReference type="Pfam" id="PF01048"/>
    </source>
</evidence>
<comment type="catalytic activity">
    <reaction evidence="4">
        <text>a purine D-ribonucleoside + phosphate = a purine nucleobase + alpha-D-ribose 1-phosphate</text>
        <dbReference type="Rhea" id="RHEA:19805"/>
        <dbReference type="ChEBI" id="CHEBI:26386"/>
        <dbReference type="ChEBI" id="CHEBI:43474"/>
        <dbReference type="ChEBI" id="CHEBI:57720"/>
        <dbReference type="ChEBI" id="CHEBI:142355"/>
        <dbReference type="EC" id="2.4.2.1"/>
    </reaction>
</comment>
<comment type="function">
    <text evidence="4">Catalyzes the reversible phosphorolytic breakdown of the N-glycosidic bond in the beta-(deoxy)ribonucleoside molecules, with the formation of the corresponding free purine bases and pentose-1-phosphate.</text>
</comment>
<feature type="binding site" description="in other chain" evidence="4">
    <location>
        <begin position="206"/>
        <end position="207"/>
    </location>
    <ligand>
        <name>a purine D-ribonucleoside</name>
        <dbReference type="ChEBI" id="CHEBI:142355"/>
        <note>ligand shared between dimeric partners</note>
    </ligand>
</feature>
<comment type="catalytic activity">
    <reaction evidence="4">
        <text>a purine 2'-deoxy-D-ribonucleoside + phosphate = a purine nucleobase + 2-deoxy-alpha-D-ribose 1-phosphate</text>
        <dbReference type="Rhea" id="RHEA:36431"/>
        <dbReference type="ChEBI" id="CHEBI:26386"/>
        <dbReference type="ChEBI" id="CHEBI:43474"/>
        <dbReference type="ChEBI" id="CHEBI:57259"/>
        <dbReference type="ChEBI" id="CHEBI:142361"/>
        <dbReference type="EC" id="2.4.2.1"/>
    </reaction>
</comment>
<comment type="subunit">
    <text evidence="4">Homohexamer; trimer of homodimers.</text>
</comment>
<dbReference type="Proteomes" id="UP000051450">
    <property type="component" value="Unassembled WGS sequence"/>
</dbReference>
<dbReference type="InterPro" id="IPR004402">
    <property type="entry name" value="DeoD-type"/>
</dbReference>
<feature type="site" description="Important for catalytic activity" evidence="4">
    <location>
        <position position="220"/>
    </location>
</feature>
<proteinExistence type="inferred from homology"/>
<sequence>MILMSTHIGAQANEIAEVVLMPGDPLRAKYIAETFLEDIHQYNTVRNAFGYTGSYKGHRVSIQASGMGIPSISIYANELIQFYGVKKLIRVGTCGGMGTDIHVRDVVIAQAASTDSAIINNTFGSGMYYAPTADFKLLLAAHTAAQQQGITVKVGNILSEDRFYNDEIDRNKLIEYGILGSEMESAALYMLAAKYHVQALAILTISNHIITGEETTAEEREKSFNEMIALSLETAISAD</sequence>
<dbReference type="CDD" id="cd09006">
    <property type="entry name" value="PNP_EcPNPI-like"/>
    <property type="match status" value="1"/>
</dbReference>
<dbReference type="NCBIfam" id="NF004489">
    <property type="entry name" value="PRK05819.1"/>
    <property type="match status" value="1"/>
</dbReference>
<dbReference type="NCBIfam" id="TIGR00107">
    <property type="entry name" value="deoD"/>
    <property type="match status" value="1"/>
</dbReference>
<dbReference type="PANTHER" id="PTHR43691:SF11">
    <property type="entry name" value="FI09636P-RELATED"/>
    <property type="match status" value="1"/>
</dbReference>
<dbReference type="GO" id="GO:0005829">
    <property type="term" value="C:cytosol"/>
    <property type="evidence" value="ECO:0007669"/>
    <property type="project" value="TreeGrafter"/>
</dbReference>
<dbReference type="GO" id="GO:0006152">
    <property type="term" value="P:purine nucleoside catabolic process"/>
    <property type="evidence" value="ECO:0007669"/>
    <property type="project" value="TreeGrafter"/>
</dbReference>
<feature type="binding site" description="in other chain" evidence="4">
    <location>
        <position position="27"/>
    </location>
    <ligand>
        <name>phosphate</name>
        <dbReference type="ChEBI" id="CHEBI:43474"/>
        <note>ligand shared between dimeric partners</note>
    </ligand>
</feature>
<dbReference type="PATRIC" id="fig|1423719.4.peg.421"/>
<keyword evidence="7" id="KW-1185">Reference proteome</keyword>
<evidence type="ECO:0000256" key="2">
    <source>
        <dbReference type="ARBA" id="ARBA00022679"/>
    </source>
</evidence>
<feature type="binding site" evidence="4">
    <location>
        <position position="46"/>
    </location>
    <ligand>
        <name>phosphate</name>
        <dbReference type="ChEBI" id="CHEBI:43474"/>
        <note>ligand shared between dimeric partners</note>
    </ligand>
</feature>
<dbReference type="EMBL" id="AZDI01000011">
    <property type="protein sequence ID" value="KRK45244.1"/>
    <property type="molecule type" value="Genomic_DNA"/>
</dbReference>
<dbReference type="InterPro" id="IPR000845">
    <property type="entry name" value="Nucleoside_phosphorylase_d"/>
</dbReference>
<name>A0A0R1HFW9_9LACO</name>
<protein>
    <recommendedName>
        <fullName evidence="4">Purine nucleoside phosphorylase DeoD-type</fullName>
        <shortName evidence="4">PNP</shortName>
        <ecNumber evidence="4">2.4.2.1</ecNumber>
    </recommendedName>
</protein>
<dbReference type="SUPFAM" id="SSF53167">
    <property type="entry name" value="Purine and uridine phosphorylases"/>
    <property type="match status" value="1"/>
</dbReference>
<evidence type="ECO:0000313" key="7">
    <source>
        <dbReference type="Proteomes" id="UP000051450"/>
    </source>
</evidence>